<dbReference type="PANTHER" id="PTHR44688">
    <property type="entry name" value="DNA-BINDING TRANSCRIPTIONAL ACTIVATOR DEVR_DOSR"/>
    <property type="match status" value="1"/>
</dbReference>
<dbReference type="Proteomes" id="UP000275579">
    <property type="component" value="Chromosome"/>
</dbReference>
<feature type="compositionally biased region" description="Low complexity" evidence="4">
    <location>
        <begin position="288"/>
        <end position="297"/>
    </location>
</feature>
<dbReference type="Pfam" id="PF00196">
    <property type="entry name" value="GerE"/>
    <property type="match status" value="1"/>
</dbReference>
<organism evidence="6 7">
    <name type="scientific">Streptomyces lydicus</name>
    <dbReference type="NCBI Taxonomy" id="47763"/>
    <lineage>
        <taxon>Bacteria</taxon>
        <taxon>Bacillati</taxon>
        <taxon>Actinomycetota</taxon>
        <taxon>Actinomycetes</taxon>
        <taxon>Kitasatosporales</taxon>
        <taxon>Streptomycetaceae</taxon>
        <taxon>Streptomyces</taxon>
    </lineage>
</organism>
<protein>
    <recommendedName>
        <fullName evidence="5">HTH luxR-type domain-containing protein</fullName>
    </recommendedName>
</protein>
<evidence type="ECO:0000256" key="2">
    <source>
        <dbReference type="ARBA" id="ARBA00023125"/>
    </source>
</evidence>
<dbReference type="RefSeq" id="WP_127154043.1">
    <property type="nucleotide sequence ID" value="NZ_RDTC01000001.1"/>
</dbReference>
<evidence type="ECO:0000259" key="5">
    <source>
        <dbReference type="PROSITE" id="PS50043"/>
    </source>
</evidence>
<keyword evidence="2" id="KW-0238">DNA-binding</keyword>
<keyword evidence="1" id="KW-0805">Transcription regulation</keyword>
<evidence type="ECO:0000256" key="4">
    <source>
        <dbReference type="SAM" id="MobiDB-lite"/>
    </source>
</evidence>
<feature type="region of interest" description="Disordered" evidence="4">
    <location>
        <begin position="273"/>
        <end position="312"/>
    </location>
</feature>
<accession>A0A3Q9KDU4</accession>
<gene>
    <name evidence="6" type="ORF">DDE74_34115</name>
</gene>
<dbReference type="Gene3D" id="1.10.10.10">
    <property type="entry name" value="Winged helix-like DNA-binding domain superfamily/Winged helix DNA-binding domain"/>
    <property type="match status" value="1"/>
</dbReference>
<evidence type="ECO:0000256" key="1">
    <source>
        <dbReference type="ARBA" id="ARBA00023015"/>
    </source>
</evidence>
<sequence>MAMKLIHIGELTESGAVLARIRQEAQRLGNRKAIADSMITQGRLLIAAGRTAEAEAELVSGVSLAERMSANNTVTQGVSLLAVTSLWRGQVNEAVDHLWRARMENVSDQAAFPSIRRAWTDFLVASTQLDPRNAIDLLARHADLLTKPLLFVGDNGAAARIVRLARVSGEFSLAATVVRTTEWLTAQNAARPALAATAEQARGVLHDDADALEYAAREHRCPWASASASEDLGLLLSRRGQGGPAQRHLRTAMERYADIGAEAEVARVRVSLPASGSTDGGAAGHRSPTPTAPAVEQPVPPTPTTEPGATAPEPLMATLTEAEQRVALLVAEGMTNQQVARLISRSPHTVNYHLRQIFRKLDVSSRVELARHFRDRLT</sequence>
<name>A0A3Q9KDU4_9ACTN</name>
<keyword evidence="3" id="KW-0804">Transcription</keyword>
<proteinExistence type="predicted"/>
<dbReference type="GO" id="GO:0006355">
    <property type="term" value="P:regulation of DNA-templated transcription"/>
    <property type="evidence" value="ECO:0007669"/>
    <property type="project" value="InterPro"/>
</dbReference>
<dbReference type="AlphaFoldDB" id="A0A3Q9KDU4"/>
<feature type="domain" description="HTH luxR-type" evidence="5">
    <location>
        <begin position="312"/>
        <end position="377"/>
    </location>
</feature>
<dbReference type="SUPFAM" id="SSF46894">
    <property type="entry name" value="C-terminal effector domain of the bipartite response regulators"/>
    <property type="match status" value="1"/>
</dbReference>
<dbReference type="InterPro" id="IPR000792">
    <property type="entry name" value="Tscrpt_reg_LuxR_C"/>
</dbReference>
<dbReference type="PROSITE" id="PS50043">
    <property type="entry name" value="HTH_LUXR_2"/>
    <property type="match status" value="1"/>
</dbReference>
<dbReference type="EMBL" id="CP029042">
    <property type="protein sequence ID" value="AZS75280.1"/>
    <property type="molecule type" value="Genomic_DNA"/>
</dbReference>
<evidence type="ECO:0000313" key="7">
    <source>
        <dbReference type="Proteomes" id="UP000275579"/>
    </source>
</evidence>
<dbReference type="InterPro" id="IPR016032">
    <property type="entry name" value="Sig_transdc_resp-reg_C-effctor"/>
</dbReference>
<dbReference type="InterPro" id="IPR036388">
    <property type="entry name" value="WH-like_DNA-bd_sf"/>
</dbReference>
<dbReference type="CDD" id="cd06170">
    <property type="entry name" value="LuxR_C_like"/>
    <property type="match status" value="1"/>
</dbReference>
<dbReference type="GO" id="GO:0003677">
    <property type="term" value="F:DNA binding"/>
    <property type="evidence" value="ECO:0007669"/>
    <property type="project" value="UniProtKB-KW"/>
</dbReference>
<evidence type="ECO:0000256" key="3">
    <source>
        <dbReference type="ARBA" id="ARBA00023163"/>
    </source>
</evidence>
<dbReference type="PRINTS" id="PR00038">
    <property type="entry name" value="HTHLUXR"/>
</dbReference>
<evidence type="ECO:0000313" key="6">
    <source>
        <dbReference type="EMBL" id="AZS75280.1"/>
    </source>
</evidence>
<dbReference type="SMART" id="SM00421">
    <property type="entry name" value="HTH_LUXR"/>
    <property type="match status" value="1"/>
</dbReference>
<dbReference type="PANTHER" id="PTHR44688:SF16">
    <property type="entry name" value="DNA-BINDING TRANSCRIPTIONAL ACTIVATOR DEVR_DOSR"/>
    <property type="match status" value="1"/>
</dbReference>
<reference evidence="6 7" key="1">
    <citation type="submission" date="2018-04" db="EMBL/GenBank/DDBJ databases">
        <title>Complete genome sequences of Streptomyces lydicus strain WYEC and characterization of antagonistic properties of biological control agents.</title>
        <authorList>
            <person name="Mariita R.M."/>
            <person name="Sello J.K."/>
        </authorList>
    </citation>
    <scope>NUCLEOTIDE SEQUENCE [LARGE SCALE GENOMIC DNA]</scope>
    <source>
        <strain evidence="6 7">WYEC 108</strain>
    </source>
</reference>